<organism evidence="6 7">
    <name type="scientific">Georgenia faecalis</name>
    <dbReference type="NCBI Taxonomy" id="2483799"/>
    <lineage>
        <taxon>Bacteria</taxon>
        <taxon>Bacillati</taxon>
        <taxon>Actinomycetota</taxon>
        <taxon>Actinomycetes</taxon>
        <taxon>Micrococcales</taxon>
        <taxon>Bogoriellaceae</taxon>
        <taxon>Georgenia</taxon>
    </lineage>
</organism>
<reference evidence="7" key="1">
    <citation type="journal article" date="2019" name="Int. J. Syst. Evol. Microbiol.">
        <title>The Global Catalogue of Microorganisms (GCM) 10K type strain sequencing project: providing services to taxonomists for standard genome sequencing and annotation.</title>
        <authorList>
            <consortium name="The Broad Institute Genomics Platform"/>
            <consortium name="The Broad Institute Genome Sequencing Center for Infectious Disease"/>
            <person name="Wu L."/>
            <person name="Ma J."/>
        </authorList>
    </citation>
    <scope>NUCLEOTIDE SEQUENCE [LARGE SCALE GENOMIC DNA]</scope>
    <source>
        <strain evidence="7">JCM 3369</strain>
    </source>
</reference>
<protein>
    <submittedName>
        <fullName evidence="6">Sensor histidine kinase</fullName>
    </submittedName>
</protein>
<keyword evidence="4" id="KW-0472">Membrane</keyword>
<feature type="transmembrane region" description="Helical" evidence="4">
    <location>
        <begin position="134"/>
        <end position="152"/>
    </location>
</feature>
<evidence type="ECO:0000256" key="3">
    <source>
        <dbReference type="ARBA" id="ARBA00023012"/>
    </source>
</evidence>
<dbReference type="PANTHER" id="PTHR24421:SF63">
    <property type="entry name" value="SENSOR HISTIDINE KINASE DESK"/>
    <property type="match status" value="1"/>
</dbReference>
<evidence type="ECO:0000313" key="6">
    <source>
        <dbReference type="EMBL" id="MFC4555319.1"/>
    </source>
</evidence>
<feature type="transmembrane region" description="Helical" evidence="4">
    <location>
        <begin position="172"/>
        <end position="194"/>
    </location>
</feature>
<keyword evidence="2 6" id="KW-0418">Kinase</keyword>
<feature type="transmembrane region" description="Helical" evidence="4">
    <location>
        <begin position="108"/>
        <end position="127"/>
    </location>
</feature>
<feature type="transmembrane region" description="Helical" evidence="4">
    <location>
        <begin position="82"/>
        <end position="102"/>
    </location>
</feature>
<gene>
    <name evidence="6" type="ORF">ACFO3F_08670</name>
</gene>
<feature type="transmembrane region" description="Helical" evidence="4">
    <location>
        <begin position="24"/>
        <end position="42"/>
    </location>
</feature>
<keyword evidence="7" id="KW-1185">Reference proteome</keyword>
<feature type="transmembrane region" description="Helical" evidence="4">
    <location>
        <begin position="48"/>
        <end position="70"/>
    </location>
</feature>
<dbReference type="Proteomes" id="UP001595955">
    <property type="component" value="Unassembled WGS sequence"/>
</dbReference>
<dbReference type="Pfam" id="PF07730">
    <property type="entry name" value="HisKA_3"/>
    <property type="match status" value="1"/>
</dbReference>
<dbReference type="Gene3D" id="1.20.5.1930">
    <property type="match status" value="1"/>
</dbReference>
<dbReference type="EMBL" id="JBHSGF010000005">
    <property type="protein sequence ID" value="MFC4555319.1"/>
    <property type="molecule type" value="Genomic_DNA"/>
</dbReference>
<dbReference type="InterPro" id="IPR050482">
    <property type="entry name" value="Sensor_HK_TwoCompSys"/>
</dbReference>
<keyword evidence="3" id="KW-0902">Two-component regulatory system</keyword>
<keyword evidence="4" id="KW-0812">Transmembrane</keyword>
<dbReference type="PANTHER" id="PTHR24421">
    <property type="entry name" value="NITRATE/NITRITE SENSOR PROTEIN NARX-RELATED"/>
    <property type="match status" value="1"/>
</dbReference>
<sequence>MTSLNMARRRTNPERFDLYTRGSLYILLATAPLVGLSAIADLAEPAPILAYLGGLLTETVLAILVTSGTLRQFLGGPRVRPGWYVALGLSAAFVTAVAALSQPPADALGGRTGALALALALPLMVVAPVVRTRALVAGTLVVAALVAGSLGLPGPGDSGPAGGHPVPIAMTTAIVVGAMAATFRLSAWTLGVVWEQERMRTVHARLAVAEERLRFSRDLHDVVGRTFSAIAVKSELAAELARRGDDGALAQMLEVRELAQDSLKEVRGVVAGYREVDLAAELDGARSVLRAAGVSTRVLGEGASLPDPVQQALAWVVREAVTNVVRHAHPGTCTIDLAVVPGGPRPDGAKLGDVARLTVVNDGAHRTPVLSSGSGLLGLRERLAAVGGALDTAHDGGTFTLTATVPVIATATTARTEGRR</sequence>
<evidence type="ECO:0000313" key="7">
    <source>
        <dbReference type="Proteomes" id="UP001595955"/>
    </source>
</evidence>
<dbReference type="InterPro" id="IPR036890">
    <property type="entry name" value="HATPase_C_sf"/>
</dbReference>
<comment type="caution">
    <text evidence="6">The sequence shown here is derived from an EMBL/GenBank/DDBJ whole genome shotgun (WGS) entry which is preliminary data.</text>
</comment>
<proteinExistence type="predicted"/>
<dbReference type="Gene3D" id="3.30.565.10">
    <property type="entry name" value="Histidine kinase-like ATPase, C-terminal domain"/>
    <property type="match status" value="1"/>
</dbReference>
<dbReference type="RefSeq" id="WP_122823779.1">
    <property type="nucleotide sequence ID" value="NZ_CP033325.1"/>
</dbReference>
<accession>A0ABV9DBY8</accession>
<name>A0ABV9DBY8_9MICO</name>
<dbReference type="GO" id="GO:0016301">
    <property type="term" value="F:kinase activity"/>
    <property type="evidence" value="ECO:0007669"/>
    <property type="project" value="UniProtKB-KW"/>
</dbReference>
<keyword evidence="1" id="KW-0808">Transferase</keyword>
<feature type="domain" description="Signal transduction histidine kinase subgroup 3 dimerisation and phosphoacceptor" evidence="5">
    <location>
        <begin position="211"/>
        <end position="278"/>
    </location>
</feature>
<keyword evidence="4" id="KW-1133">Transmembrane helix</keyword>
<evidence type="ECO:0000256" key="4">
    <source>
        <dbReference type="SAM" id="Phobius"/>
    </source>
</evidence>
<evidence type="ECO:0000256" key="1">
    <source>
        <dbReference type="ARBA" id="ARBA00022679"/>
    </source>
</evidence>
<evidence type="ECO:0000259" key="5">
    <source>
        <dbReference type="Pfam" id="PF07730"/>
    </source>
</evidence>
<dbReference type="InterPro" id="IPR011712">
    <property type="entry name" value="Sig_transdc_His_kin_sub3_dim/P"/>
</dbReference>
<dbReference type="SUPFAM" id="SSF55874">
    <property type="entry name" value="ATPase domain of HSP90 chaperone/DNA topoisomerase II/histidine kinase"/>
    <property type="match status" value="1"/>
</dbReference>
<evidence type="ECO:0000256" key="2">
    <source>
        <dbReference type="ARBA" id="ARBA00022777"/>
    </source>
</evidence>